<dbReference type="FunFam" id="3.10.20.90:FF:000716">
    <property type="entry name" value="Ubiquitin domain-containing protein"/>
    <property type="match status" value="1"/>
</dbReference>
<dbReference type="SUPFAM" id="SSF48239">
    <property type="entry name" value="Terpenoid cyclases/Protein prenyltransferases"/>
    <property type="match status" value="1"/>
</dbReference>
<dbReference type="Pfam" id="PF00207">
    <property type="entry name" value="A2M"/>
    <property type="match status" value="1"/>
</dbReference>
<evidence type="ECO:0000313" key="3">
    <source>
        <dbReference type="Proteomes" id="UP001344447"/>
    </source>
</evidence>
<dbReference type="InterPro" id="IPR000626">
    <property type="entry name" value="Ubiquitin-like_dom"/>
</dbReference>
<dbReference type="Proteomes" id="UP001344447">
    <property type="component" value="Unassembled WGS sequence"/>
</dbReference>
<dbReference type="Gene3D" id="2.60.40.1930">
    <property type="match status" value="1"/>
</dbReference>
<dbReference type="Gene3D" id="3.10.20.90">
    <property type="entry name" value="Phosphatidylinositol 3-kinase Catalytic Subunit, Chain A, domain 1"/>
    <property type="match status" value="2"/>
</dbReference>
<accession>A0AAN7TN58</accession>
<gene>
    <name evidence="2" type="ORF">RB653_007167</name>
</gene>
<dbReference type="InterPro" id="IPR051802">
    <property type="entry name" value="YfhM-like"/>
</dbReference>
<proteinExistence type="predicted"/>
<dbReference type="InterPro" id="IPR011625">
    <property type="entry name" value="A2M_N_BRD"/>
</dbReference>
<feature type="domain" description="Ubiquitin-like" evidence="1">
    <location>
        <begin position="1494"/>
        <end position="1571"/>
    </location>
</feature>
<dbReference type="PROSITE" id="PS50053">
    <property type="entry name" value="UBIQUITIN_2"/>
    <property type="match status" value="2"/>
</dbReference>
<dbReference type="Pfam" id="PF07703">
    <property type="entry name" value="A2M_BRD"/>
    <property type="match status" value="1"/>
</dbReference>
<dbReference type="EMBL" id="JAVFKY010000005">
    <property type="protein sequence ID" value="KAK5576029.1"/>
    <property type="molecule type" value="Genomic_DNA"/>
</dbReference>
<dbReference type="InterPro" id="IPR001599">
    <property type="entry name" value="Macroglobln_a2"/>
</dbReference>
<dbReference type="PANTHER" id="PTHR40094:SF1">
    <property type="entry name" value="UBIQUITIN DOMAIN-CONTAINING PROTEIN"/>
    <property type="match status" value="1"/>
</dbReference>
<dbReference type="SMART" id="SM01360">
    <property type="entry name" value="A2M"/>
    <property type="match status" value="1"/>
</dbReference>
<dbReference type="InterPro" id="IPR008930">
    <property type="entry name" value="Terpenoid_cyclase/PrenylTrfase"/>
</dbReference>
<dbReference type="SUPFAM" id="SSF54236">
    <property type="entry name" value="Ubiquitin-like"/>
    <property type="match status" value="2"/>
</dbReference>
<dbReference type="Pfam" id="PF17973">
    <property type="entry name" value="bMG10"/>
    <property type="match status" value="1"/>
</dbReference>
<sequence length="2319" mass="262673">MFSINFLATNNYKTKYSDLSKDTTIDSLKIKFYRDHSYNLPLPSSVFIENEEELNNNSNNNGKDIEFKDINESNEKVIEEKANYYTRAHSSIIHPHQIRFIFSGKQLENFSTLEENKIENDSTIIVAVSPFLVNIEEQFLQNQKKQNEKTQNHQQDQSDTVFVGVSRRDLTYAGGTVEEKINYKLSVNDRSFKSSSLSINATKNELERLDDSATFNLLSRINEFKDPNLKRDQTASQTIPNVNLIPTNKSFSQPKVAENDSRLETRLDRLSLYDIPNKDGLGFLNPSSPTTTTTQTKEHQEIIKPKLKIEHFSPTSEVSFSNSISIMFNRPFLDLTSTKEIELPIKVDPPIKGATWHSIDGIAFRYQLPISKPKTPLSDVFSVALSNSQPNYFPQSTNYKISVECQNFKKLFKEEIDPLEFTFTTGPQSLLNWDFNNDVKSPQIKFTFSQPIDWSRSSAIANLFDLKINSTIDPTFKALKFVPLDSNDGLCHWKKQLDQRSITDERARDKIFCILITSTNMVKHDCTIVVDVKIGSIASKEGTNFNPTKNVTVRFSTPPILSIKPELLQTRALHKATEVVFISNNPLENNTCLSKDFGSYVFVKPTVEITSVSVSGKTLHIFGKFKHSETYSVTIRDIKDIHGQVAFSNGIFSFPPIPCEIWTSPTTTPYSNSPFYNLDPTSQPIFKVNSTGTEQLVIKAHTISKKTLEKKKKIVGSLKVNVNRIKDENGEFDPISTTTLDLSSFFGGRNVHSCKYQLLLFTFSGGKSIANVDIFGISDKSLAKKSFILQYTSMNVNSFDVGRQIIVNVTDSISGENFKHLSLKVYDGRSFNSKGEVSFKEFALKNSIQLLEKSSIVGSHMIISTLDSKNKCLHKVPIKEFNKKPYIFNPMMFVQQGINRPGDTVNIKGTIRVVVDQGVILPDQSFFSNYIDVYENDDMVNVAYSLKDAKKKEVCKGTTKLNEFGCFNLKLELPSDINLGNCSLTYKYCQEEFSFSDINVQEFKLKTFLLECSMSTESNQGTFELETPFGIGLLAKSYTDEIIPNTIVDWKITVSPQLPNYSKLNTNYHYSRDSEYIYGDTFRYTGKRSITGKHNLDLVLQECSTRCTVRVHAIVSDASNNQEEISKEFIVENTKFTHFGILKSSNITHLVNVGQDFNVDMLLCHYDNQQSLEGKIDALIEKIPYEEDLKPEKVHQSVIIPQADTQLKFSYQFKETGHHKIKLNYSNGIQLSQCHNVSVFVLGKQSQAELEYKESTAPVKQTTLSSPKGKETFRTKPKLDIECSLDKEIYRLNDSIKMCISSKSLNAKGYICCSKENTIVNIFPIKLVDGQHQCEFQITEKIYYHPSFYVYLEGNLLVDVNGQKVNRLTSSFVKIPVKIDYSEKQLKVEVESCKKFQSPSEESTITISVKDSNENPISNAHVSLAIVDQAVLDITNHSIKTTWNPFGIYFETNPFYIGKDRMNSLLDKTIYNDPEEIKMVELDTEDFEGDNELKTISVKYMAGRIIQLRVTSETTIGELQQMIMDRDGLPPSSQRLFYLNKQIDQVTTMKLRDLSIVNQATLNIVIRLHGGTSTPVESDKPDPSQDINKPIRVRSNFIPLAYFGSLNTKQDGKITFTYKLPDNLSTFRVMALVHHGEDRFGSCEHSFISSLPIMVRPSPPRFLNHKDKAIFPIIISSIVDCDLLFSGAIRSNNCNIETKGFSGILPAKSRIIFPVHVEALVSNCIADFQFVAKTQLLDRSQEICDAVSFKFPVYSSTVLESSTINHSLVNLKSNKEISSHNLKLDNWKDLDQQLGGLTITLSKTKIQKISCSIKDLLHYEYSCSEQLASKLLALSVFIKYQHLLEDKDVKELGLQNIKTNKKPLEDMVAILKKRYQSSDHSFTYFDDKKSGSYEFVSVFVYFVLNQISDISNEAKILAANASSYFAGSSNVMVFKKDSYEKGKFQYLLSKAFASFVYGTIIQSPVPHTAFISKILETAKSDLPDNQYQEIFVYLSQFYKSHIDFKNIANYITITGTMAYINSTPIFGFYGNTRAQAILILSLLESGKATGKEHPLLERLISGLAHFTNKEGRYSTTQANAFNIFAISQYEKMKVSSGEKLDPTLDASLILGNHYLENKRVTIGDSENYTITIPFSQILKNQKPLIIQRKTKGTLYYSLNLSYGSLNPISKGVFNRGFYIKRTYRPVSNPGDVIYHDPTTVENSDKPQTIEIKAGSRVKVCLTIKVDNVSSFLVIKDRLPSGLEPLLSNYYYNGYYFDHVNNRENGVEIYSNLLYPGVYNYSYQTIAITRGTFISPSAKIEEMYCPATFGRSPSEIVLIK</sequence>
<dbReference type="InterPro" id="IPR029071">
    <property type="entry name" value="Ubiquitin-like_domsf"/>
</dbReference>
<dbReference type="PANTHER" id="PTHR40094">
    <property type="entry name" value="ALPHA-2-MACROGLOBULIN HOMOLOG"/>
    <property type="match status" value="1"/>
</dbReference>
<feature type="domain" description="Ubiquitin-like" evidence="1">
    <location>
        <begin position="93"/>
        <end position="129"/>
    </location>
</feature>
<dbReference type="Gene3D" id="1.50.10.20">
    <property type="match status" value="1"/>
</dbReference>
<dbReference type="SMART" id="SM01359">
    <property type="entry name" value="A2M_N_2"/>
    <property type="match status" value="1"/>
</dbReference>
<dbReference type="InterPro" id="IPR041246">
    <property type="entry name" value="Bact_MG10"/>
</dbReference>
<evidence type="ECO:0000259" key="1">
    <source>
        <dbReference type="PROSITE" id="PS50053"/>
    </source>
</evidence>
<comment type="caution">
    <text evidence="2">The sequence shown here is derived from an EMBL/GenBank/DDBJ whole genome shotgun (WGS) entry which is preliminary data.</text>
</comment>
<name>A0AAN7TN58_9MYCE</name>
<dbReference type="GO" id="GO:0004866">
    <property type="term" value="F:endopeptidase inhibitor activity"/>
    <property type="evidence" value="ECO:0007669"/>
    <property type="project" value="InterPro"/>
</dbReference>
<dbReference type="Pfam" id="PF00240">
    <property type="entry name" value="ubiquitin"/>
    <property type="match status" value="2"/>
</dbReference>
<organism evidence="2 3">
    <name type="scientific">Dictyostelium firmibasis</name>
    <dbReference type="NCBI Taxonomy" id="79012"/>
    <lineage>
        <taxon>Eukaryota</taxon>
        <taxon>Amoebozoa</taxon>
        <taxon>Evosea</taxon>
        <taxon>Eumycetozoa</taxon>
        <taxon>Dictyostelia</taxon>
        <taxon>Dictyosteliales</taxon>
        <taxon>Dictyosteliaceae</taxon>
        <taxon>Dictyostelium</taxon>
    </lineage>
</organism>
<reference evidence="2 3" key="1">
    <citation type="submission" date="2023-11" db="EMBL/GenBank/DDBJ databases">
        <title>Dfirmibasis_genome.</title>
        <authorList>
            <person name="Edelbroek B."/>
            <person name="Kjellin J."/>
            <person name="Jerlstrom-Hultqvist J."/>
            <person name="Soderbom F."/>
        </authorList>
    </citation>
    <scope>NUCLEOTIDE SEQUENCE [LARGE SCALE GENOMIC DNA]</scope>
    <source>
        <strain evidence="2 3">TNS-C-14</strain>
    </source>
</reference>
<dbReference type="SMART" id="SM00213">
    <property type="entry name" value="UBQ"/>
    <property type="match status" value="2"/>
</dbReference>
<evidence type="ECO:0000313" key="2">
    <source>
        <dbReference type="EMBL" id="KAK5576029.1"/>
    </source>
</evidence>
<keyword evidence="3" id="KW-1185">Reference proteome</keyword>
<protein>
    <recommendedName>
        <fullName evidence="1">Ubiquitin-like domain-containing protein</fullName>
    </recommendedName>
</protein>